<reference evidence="2 3" key="1">
    <citation type="submission" date="2019-03" db="EMBL/GenBank/DDBJ databases">
        <title>First draft genome of Liparis tanakae, snailfish: a comprehensive survey of snailfish specific genes.</title>
        <authorList>
            <person name="Kim W."/>
            <person name="Song I."/>
            <person name="Jeong J.-H."/>
            <person name="Kim D."/>
            <person name="Kim S."/>
            <person name="Ryu S."/>
            <person name="Song J.Y."/>
            <person name="Lee S.K."/>
        </authorList>
    </citation>
    <scope>NUCLEOTIDE SEQUENCE [LARGE SCALE GENOMIC DNA]</scope>
    <source>
        <tissue evidence="2">Muscle</tissue>
    </source>
</reference>
<evidence type="ECO:0000313" key="3">
    <source>
        <dbReference type="Proteomes" id="UP000314294"/>
    </source>
</evidence>
<dbReference type="EMBL" id="SRLO01000120">
    <property type="protein sequence ID" value="TNN73890.1"/>
    <property type="molecule type" value="Genomic_DNA"/>
</dbReference>
<proteinExistence type="predicted"/>
<name>A0A4Z2I7R8_9TELE</name>
<protein>
    <submittedName>
        <fullName evidence="2">Uncharacterized protein</fullName>
    </submittedName>
</protein>
<comment type="caution">
    <text evidence="2">The sequence shown here is derived from an EMBL/GenBank/DDBJ whole genome shotgun (WGS) entry which is preliminary data.</text>
</comment>
<evidence type="ECO:0000256" key="1">
    <source>
        <dbReference type="SAM" id="MobiDB-lite"/>
    </source>
</evidence>
<sequence>MSISPQSFRQLKLENKPKTSVAKAKPYQDRGSQDTIKSEMSWQGLKGSAIIYDKARVCNQGDTVENNTESVSAVGRQ</sequence>
<dbReference type="AlphaFoldDB" id="A0A4Z2I7R8"/>
<organism evidence="2 3">
    <name type="scientific">Liparis tanakae</name>
    <name type="common">Tanaka's snailfish</name>
    <dbReference type="NCBI Taxonomy" id="230148"/>
    <lineage>
        <taxon>Eukaryota</taxon>
        <taxon>Metazoa</taxon>
        <taxon>Chordata</taxon>
        <taxon>Craniata</taxon>
        <taxon>Vertebrata</taxon>
        <taxon>Euteleostomi</taxon>
        <taxon>Actinopterygii</taxon>
        <taxon>Neopterygii</taxon>
        <taxon>Teleostei</taxon>
        <taxon>Neoteleostei</taxon>
        <taxon>Acanthomorphata</taxon>
        <taxon>Eupercaria</taxon>
        <taxon>Perciformes</taxon>
        <taxon>Cottioidei</taxon>
        <taxon>Cottales</taxon>
        <taxon>Liparidae</taxon>
        <taxon>Liparis</taxon>
    </lineage>
</organism>
<feature type="region of interest" description="Disordered" evidence="1">
    <location>
        <begin position="1"/>
        <end position="38"/>
    </location>
</feature>
<gene>
    <name evidence="2" type="ORF">EYF80_015907</name>
</gene>
<accession>A0A4Z2I7R8</accession>
<dbReference type="Proteomes" id="UP000314294">
    <property type="component" value="Unassembled WGS sequence"/>
</dbReference>
<evidence type="ECO:0000313" key="2">
    <source>
        <dbReference type="EMBL" id="TNN73890.1"/>
    </source>
</evidence>
<keyword evidence="3" id="KW-1185">Reference proteome</keyword>